<feature type="signal peptide" evidence="2">
    <location>
        <begin position="1"/>
        <end position="21"/>
    </location>
</feature>
<accession>A0ABS2SD25</accession>
<dbReference type="Proteomes" id="UP001195724">
    <property type="component" value="Unassembled WGS sequence"/>
</dbReference>
<dbReference type="PANTHER" id="PTHR36933:SF1">
    <property type="entry name" value="SLL0788 PROTEIN"/>
    <property type="match status" value="1"/>
</dbReference>
<dbReference type="PROSITE" id="PS51257">
    <property type="entry name" value="PROKAR_LIPOPROTEIN"/>
    <property type="match status" value="1"/>
</dbReference>
<evidence type="ECO:0000256" key="2">
    <source>
        <dbReference type="SAM" id="SignalP"/>
    </source>
</evidence>
<feature type="domain" description="DUF305" evidence="3">
    <location>
        <begin position="60"/>
        <end position="211"/>
    </location>
</feature>
<feature type="compositionally biased region" description="Low complexity" evidence="1">
    <location>
        <begin position="37"/>
        <end position="46"/>
    </location>
</feature>
<dbReference type="Pfam" id="PF03713">
    <property type="entry name" value="DUF305"/>
    <property type="match status" value="1"/>
</dbReference>
<organism evidence="4 5">
    <name type="scientific">Saccharothrix algeriensis</name>
    <dbReference type="NCBI Taxonomy" id="173560"/>
    <lineage>
        <taxon>Bacteria</taxon>
        <taxon>Bacillati</taxon>
        <taxon>Actinomycetota</taxon>
        <taxon>Actinomycetes</taxon>
        <taxon>Pseudonocardiales</taxon>
        <taxon>Pseudonocardiaceae</taxon>
        <taxon>Saccharothrix</taxon>
    </lineage>
</organism>
<dbReference type="InterPro" id="IPR012347">
    <property type="entry name" value="Ferritin-like"/>
</dbReference>
<name>A0ABS2SD25_9PSEU</name>
<keyword evidence="5" id="KW-1185">Reference proteome</keyword>
<dbReference type="PANTHER" id="PTHR36933">
    <property type="entry name" value="SLL0788 PROTEIN"/>
    <property type="match status" value="1"/>
</dbReference>
<feature type="chain" id="PRO_5047250779" evidence="2">
    <location>
        <begin position="22"/>
        <end position="214"/>
    </location>
</feature>
<evidence type="ECO:0000256" key="1">
    <source>
        <dbReference type="SAM" id="MobiDB-lite"/>
    </source>
</evidence>
<sequence>MTRTTLVGTALAVLTSAAVLTACGGDTGGHDTGGHDTGSTSTTTAGTGAGQAAGGHNAADTAFARQMIPHHSQAVAMAELVDGRTTNPGVVDLAERIREAQGPEIATMTGWLQAWGEPTTAPTDGEHSMPGADHGPSMPGAMTDEDMTALKAAKDADFDRRWLSMMIVHHRGAVEMAGTELAQGADPEARKLAQRIIDAQEAEIREMQSLLPQG</sequence>
<dbReference type="RefSeq" id="WP_204844694.1">
    <property type="nucleotide sequence ID" value="NZ_JAFBCL010000001.1"/>
</dbReference>
<evidence type="ECO:0000259" key="3">
    <source>
        <dbReference type="Pfam" id="PF03713"/>
    </source>
</evidence>
<protein>
    <submittedName>
        <fullName evidence="4">Uncharacterized protein (DUF305 family)</fullName>
    </submittedName>
</protein>
<gene>
    <name evidence="4" type="ORF">JOE68_005017</name>
</gene>
<comment type="caution">
    <text evidence="4">The sequence shown here is derived from an EMBL/GenBank/DDBJ whole genome shotgun (WGS) entry which is preliminary data.</text>
</comment>
<keyword evidence="2" id="KW-0732">Signal</keyword>
<dbReference type="InterPro" id="IPR005183">
    <property type="entry name" value="DUF305_CopM-like"/>
</dbReference>
<evidence type="ECO:0000313" key="5">
    <source>
        <dbReference type="Proteomes" id="UP001195724"/>
    </source>
</evidence>
<dbReference type="EMBL" id="JAFBCL010000001">
    <property type="protein sequence ID" value="MBM7814152.1"/>
    <property type="molecule type" value="Genomic_DNA"/>
</dbReference>
<feature type="region of interest" description="Disordered" evidence="1">
    <location>
        <begin position="29"/>
        <end position="57"/>
    </location>
</feature>
<dbReference type="Gene3D" id="1.20.1260.10">
    <property type="match status" value="1"/>
</dbReference>
<evidence type="ECO:0000313" key="4">
    <source>
        <dbReference type="EMBL" id="MBM7814152.1"/>
    </source>
</evidence>
<proteinExistence type="predicted"/>
<reference evidence="4 5" key="1">
    <citation type="submission" date="2021-01" db="EMBL/GenBank/DDBJ databases">
        <title>Sequencing the genomes of 1000 actinobacteria strains.</title>
        <authorList>
            <person name="Klenk H.-P."/>
        </authorList>
    </citation>
    <scope>NUCLEOTIDE SEQUENCE [LARGE SCALE GENOMIC DNA]</scope>
    <source>
        <strain evidence="4 5">DSM 44581</strain>
    </source>
</reference>